<reference evidence="2" key="1">
    <citation type="submission" date="2014-11" db="EMBL/GenBank/DDBJ databases">
        <authorList>
            <person name="Amaro Gonzalez C."/>
        </authorList>
    </citation>
    <scope>NUCLEOTIDE SEQUENCE</scope>
</reference>
<dbReference type="EMBL" id="GBXM01108169">
    <property type="protein sequence ID" value="JAH00408.1"/>
    <property type="molecule type" value="Transcribed_RNA"/>
</dbReference>
<protein>
    <submittedName>
        <fullName evidence="2">Uncharacterized protein</fullName>
    </submittedName>
</protein>
<dbReference type="EMBL" id="GBXM01100444">
    <property type="protein sequence ID" value="JAH08133.1"/>
    <property type="molecule type" value="Transcribed_RNA"/>
</dbReference>
<feature type="region of interest" description="Disordered" evidence="1">
    <location>
        <begin position="1"/>
        <end position="25"/>
    </location>
</feature>
<evidence type="ECO:0000256" key="1">
    <source>
        <dbReference type="SAM" id="MobiDB-lite"/>
    </source>
</evidence>
<proteinExistence type="predicted"/>
<sequence>MYSTKHLCTHSRPKIPSVRTQRQGVQQWGPNELNLNCTMQ</sequence>
<accession>A0A0E9P995</accession>
<evidence type="ECO:0000313" key="2">
    <source>
        <dbReference type="EMBL" id="JAH00408.1"/>
    </source>
</evidence>
<dbReference type="AlphaFoldDB" id="A0A0E9P995"/>
<organism evidence="2">
    <name type="scientific">Anguilla anguilla</name>
    <name type="common">European freshwater eel</name>
    <name type="synonym">Muraena anguilla</name>
    <dbReference type="NCBI Taxonomy" id="7936"/>
    <lineage>
        <taxon>Eukaryota</taxon>
        <taxon>Metazoa</taxon>
        <taxon>Chordata</taxon>
        <taxon>Craniata</taxon>
        <taxon>Vertebrata</taxon>
        <taxon>Euteleostomi</taxon>
        <taxon>Actinopterygii</taxon>
        <taxon>Neopterygii</taxon>
        <taxon>Teleostei</taxon>
        <taxon>Anguilliformes</taxon>
        <taxon>Anguillidae</taxon>
        <taxon>Anguilla</taxon>
    </lineage>
</organism>
<reference evidence="2" key="2">
    <citation type="journal article" date="2015" name="Fish Shellfish Immunol.">
        <title>Early steps in the European eel (Anguilla anguilla)-Vibrio vulnificus interaction in the gills: Role of the RtxA13 toxin.</title>
        <authorList>
            <person name="Callol A."/>
            <person name="Pajuelo D."/>
            <person name="Ebbesson L."/>
            <person name="Teles M."/>
            <person name="MacKenzie S."/>
            <person name="Amaro C."/>
        </authorList>
    </citation>
    <scope>NUCLEOTIDE SEQUENCE</scope>
</reference>
<name>A0A0E9P995_ANGAN</name>